<proteinExistence type="predicted"/>
<name>A0A2L1IWY3_9CAUD</name>
<reference evidence="2" key="1">
    <citation type="submission" date="2018-01" db="EMBL/GenBank/DDBJ databases">
        <authorList>
            <person name="Gaut B.S."/>
            <person name="Morton B.R."/>
            <person name="Clegg M.T."/>
            <person name="Duvall M.R."/>
        </authorList>
    </citation>
    <scope>NUCLEOTIDE SEQUENCE [LARGE SCALE GENOMIC DNA]</scope>
</reference>
<sequence length="94" mass="10419">MSSGIQVIIPIEVFGEAESLTPQAISEALTKAKSNTEEIAKAKSTVNLLLRIIKEQGNRLEQIVEGGHDPMTQAREVRKMIADLKSFDIREDLK</sequence>
<dbReference type="EMBL" id="MG757156">
    <property type="protein sequence ID" value="AVD99697.1"/>
    <property type="molecule type" value="Genomic_DNA"/>
</dbReference>
<protein>
    <submittedName>
        <fullName evidence="1">Uncharacterized protein</fullName>
    </submittedName>
</protein>
<dbReference type="Proteomes" id="UP000240246">
    <property type="component" value="Segment"/>
</dbReference>
<accession>A0A2L1IWY3</accession>
<keyword evidence="2" id="KW-1185">Reference proteome</keyword>
<gene>
    <name evidence="1" type="ORF">SEA_CUKE_81</name>
</gene>
<evidence type="ECO:0000313" key="2">
    <source>
        <dbReference type="Proteomes" id="UP000240246"/>
    </source>
</evidence>
<evidence type="ECO:0000313" key="1">
    <source>
        <dbReference type="EMBL" id="AVD99697.1"/>
    </source>
</evidence>
<organism evidence="1 2">
    <name type="scientific">Mycobacterium phage Cuke</name>
    <dbReference type="NCBI Taxonomy" id="2079417"/>
    <lineage>
        <taxon>Viruses</taxon>
        <taxon>Duplodnaviria</taxon>
        <taxon>Heunggongvirae</taxon>
        <taxon>Uroviricota</taxon>
        <taxon>Caudoviricetes</taxon>
        <taxon>Cukevirus</taxon>
        <taxon>Cukevirus cuke</taxon>
    </lineage>
</organism>